<reference evidence="1" key="1">
    <citation type="submission" date="2021-06" db="EMBL/GenBank/DDBJ databases">
        <authorList>
            <person name="Hodson N. C."/>
            <person name="Mongue J. A."/>
            <person name="Jaron S. K."/>
        </authorList>
    </citation>
    <scope>NUCLEOTIDE SEQUENCE</scope>
</reference>
<keyword evidence="2" id="KW-1185">Reference proteome</keyword>
<evidence type="ECO:0000313" key="1">
    <source>
        <dbReference type="EMBL" id="CAG7815205.1"/>
    </source>
</evidence>
<name>A0A8J2KI53_9HEXA</name>
<sequence length="11" mass="1412">QNLRLCLLPRW</sequence>
<dbReference type="Proteomes" id="UP000708208">
    <property type="component" value="Unassembled WGS sequence"/>
</dbReference>
<gene>
    <name evidence="1" type="ORF">AFUS01_LOCUS25903</name>
</gene>
<evidence type="ECO:0000313" key="2">
    <source>
        <dbReference type="Proteomes" id="UP000708208"/>
    </source>
</evidence>
<comment type="caution">
    <text evidence="1">The sequence shown here is derived from an EMBL/GenBank/DDBJ whole genome shotgun (WGS) entry which is preliminary data.</text>
</comment>
<organism evidence="1 2">
    <name type="scientific">Allacma fusca</name>
    <dbReference type="NCBI Taxonomy" id="39272"/>
    <lineage>
        <taxon>Eukaryota</taxon>
        <taxon>Metazoa</taxon>
        <taxon>Ecdysozoa</taxon>
        <taxon>Arthropoda</taxon>
        <taxon>Hexapoda</taxon>
        <taxon>Collembola</taxon>
        <taxon>Symphypleona</taxon>
        <taxon>Sminthuridae</taxon>
        <taxon>Allacma</taxon>
    </lineage>
</organism>
<proteinExistence type="predicted"/>
<dbReference type="EMBL" id="CAJVCH010338847">
    <property type="protein sequence ID" value="CAG7815205.1"/>
    <property type="molecule type" value="Genomic_DNA"/>
</dbReference>
<protein>
    <submittedName>
        <fullName evidence="1">Uncharacterized protein</fullName>
    </submittedName>
</protein>
<accession>A0A8J2KI53</accession>
<feature type="non-terminal residue" evidence="1">
    <location>
        <position position="1"/>
    </location>
</feature>